<accession>A0ABY0P0P7</accession>
<dbReference type="Proteomes" id="UP000199468">
    <property type="component" value="Unassembled WGS sequence"/>
</dbReference>
<proteinExistence type="predicted"/>
<evidence type="ECO:0000313" key="1">
    <source>
        <dbReference type="EMBL" id="SDG58502.1"/>
    </source>
</evidence>
<sequence>MRSPVLMLMFPLTWQEGESLAQTASDAVKPLRLANPTAAAIPAIGSIFIG</sequence>
<evidence type="ECO:0000313" key="2">
    <source>
        <dbReference type="Proteomes" id="UP000199468"/>
    </source>
</evidence>
<protein>
    <submittedName>
        <fullName evidence="1">Uncharacterized protein</fullName>
    </submittedName>
</protein>
<name>A0ABY0P0P7_9HYPH</name>
<gene>
    <name evidence="1" type="ORF">SAMN05421844_104415</name>
</gene>
<keyword evidence="2" id="KW-1185">Reference proteome</keyword>
<comment type="caution">
    <text evidence="1">The sequence shown here is derived from an EMBL/GenBank/DDBJ whole genome shotgun (WGS) entry which is preliminary data.</text>
</comment>
<reference evidence="1 2" key="1">
    <citation type="submission" date="2016-10" db="EMBL/GenBank/DDBJ databases">
        <authorList>
            <person name="Varghese N."/>
            <person name="Submissions S."/>
        </authorList>
    </citation>
    <scope>NUCLEOTIDE SEQUENCE [LARGE SCALE GENOMIC DNA]</scope>
    <source>
        <strain evidence="1 2">DSM 26672</strain>
    </source>
</reference>
<organism evidence="1 2">
    <name type="scientific">Bosea robiniae</name>
    <dbReference type="NCBI Taxonomy" id="1036780"/>
    <lineage>
        <taxon>Bacteria</taxon>
        <taxon>Pseudomonadati</taxon>
        <taxon>Pseudomonadota</taxon>
        <taxon>Alphaproteobacteria</taxon>
        <taxon>Hyphomicrobiales</taxon>
        <taxon>Boseaceae</taxon>
        <taxon>Bosea</taxon>
    </lineage>
</organism>
<dbReference type="EMBL" id="FNBZ01000004">
    <property type="protein sequence ID" value="SDG58502.1"/>
    <property type="molecule type" value="Genomic_DNA"/>
</dbReference>